<sequence length="237" mass="26034">MSQLMAEWRQRKQREDDQLHDQLRGAVGAGRVQVFTDPRVLDFPGSPVHQHWDHLLPLTGLMTLALVVLLATNVVVGIVVMTSCTLIHVFGSRHYVAWRLKTRASAYMLADAVQFQTLWQMGGVALVVRGGNEPPCLAPKGDWRKFIRRNLGEGEGQKPEPMANAPVPTRHMASPPPPPPPPMVEPEPEPMADAVEPEAELMPPSAPEPPRTHWESIDDGPPRDAVTPPPSSSSSSQ</sequence>
<gene>
    <name evidence="3" type="ORF">A6A04_02825</name>
</gene>
<evidence type="ECO:0000313" key="3">
    <source>
        <dbReference type="EMBL" id="OAN50345.1"/>
    </source>
</evidence>
<keyword evidence="4" id="KW-1185">Reference proteome</keyword>
<feature type="region of interest" description="Disordered" evidence="1">
    <location>
        <begin position="150"/>
        <end position="237"/>
    </location>
</feature>
<feature type="compositionally biased region" description="Basic and acidic residues" evidence="1">
    <location>
        <begin position="210"/>
        <end position="222"/>
    </location>
</feature>
<accession>A0A178MQJ1</accession>
<feature type="compositionally biased region" description="Acidic residues" evidence="1">
    <location>
        <begin position="186"/>
        <end position="199"/>
    </location>
</feature>
<dbReference type="Proteomes" id="UP000078428">
    <property type="component" value="Unassembled WGS sequence"/>
</dbReference>
<comment type="caution">
    <text evidence="3">The sequence shown here is derived from an EMBL/GenBank/DDBJ whole genome shotgun (WGS) entry which is preliminary data.</text>
</comment>
<organism evidence="3 4">
    <name type="scientific">Paramagnetospirillum marisnigri</name>
    <dbReference type="NCBI Taxonomy" id="1285242"/>
    <lineage>
        <taxon>Bacteria</taxon>
        <taxon>Pseudomonadati</taxon>
        <taxon>Pseudomonadota</taxon>
        <taxon>Alphaproteobacteria</taxon>
        <taxon>Rhodospirillales</taxon>
        <taxon>Magnetospirillaceae</taxon>
        <taxon>Paramagnetospirillum</taxon>
    </lineage>
</organism>
<keyword evidence="2" id="KW-0812">Transmembrane</keyword>
<feature type="transmembrane region" description="Helical" evidence="2">
    <location>
        <begin position="61"/>
        <end position="91"/>
    </location>
</feature>
<keyword evidence="2" id="KW-0472">Membrane</keyword>
<dbReference type="STRING" id="1285242.A6A04_02825"/>
<dbReference type="AlphaFoldDB" id="A0A178MQJ1"/>
<proteinExistence type="predicted"/>
<evidence type="ECO:0000256" key="2">
    <source>
        <dbReference type="SAM" id="Phobius"/>
    </source>
</evidence>
<evidence type="ECO:0000256" key="1">
    <source>
        <dbReference type="SAM" id="MobiDB-lite"/>
    </source>
</evidence>
<protein>
    <submittedName>
        <fullName evidence="3">Uncharacterized protein</fullName>
    </submittedName>
</protein>
<feature type="compositionally biased region" description="Pro residues" evidence="1">
    <location>
        <begin position="174"/>
        <end position="185"/>
    </location>
</feature>
<dbReference type="EMBL" id="LWQT01000055">
    <property type="protein sequence ID" value="OAN50345.1"/>
    <property type="molecule type" value="Genomic_DNA"/>
</dbReference>
<name>A0A178MQJ1_9PROT</name>
<keyword evidence="2" id="KW-1133">Transmembrane helix</keyword>
<evidence type="ECO:0000313" key="4">
    <source>
        <dbReference type="Proteomes" id="UP000078428"/>
    </source>
</evidence>
<dbReference type="RefSeq" id="WP_068492826.1">
    <property type="nucleotide sequence ID" value="NZ_LWQT01000055.1"/>
</dbReference>
<reference evidence="3 4" key="1">
    <citation type="submission" date="2016-04" db="EMBL/GenBank/DDBJ databases">
        <title>Draft genome sequence of freshwater magnetotactic bacteria Magnetospirillum marisnigri SP-1 and Magnetospirillum moscoviense BB-1.</title>
        <authorList>
            <person name="Koziaeva V."/>
            <person name="Dziuba M.V."/>
            <person name="Ivanov T.M."/>
            <person name="Kuznetsov B."/>
            <person name="Grouzdev D.S."/>
        </authorList>
    </citation>
    <scope>NUCLEOTIDE SEQUENCE [LARGE SCALE GENOMIC DNA]</scope>
    <source>
        <strain evidence="3 4">SP-1</strain>
    </source>
</reference>
<dbReference type="OrthoDB" id="7349370at2"/>